<dbReference type="EMBL" id="CAJNOG010001622">
    <property type="protein sequence ID" value="CAF1459214.1"/>
    <property type="molecule type" value="Genomic_DNA"/>
</dbReference>
<proteinExistence type="predicted"/>
<dbReference type="Proteomes" id="UP000663845">
    <property type="component" value="Unassembled WGS sequence"/>
</dbReference>
<organism evidence="1 2">
    <name type="scientific">Adineta steineri</name>
    <dbReference type="NCBI Taxonomy" id="433720"/>
    <lineage>
        <taxon>Eukaryota</taxon>
        <taxon>Metazoa</taxon>
        <taxon>Spiralia</taxon>
        <taxon>Gnathifera</taxon>
        <taxon>Rotifera</taxon>
        <taxon>Eurotatoria</taxon>
        <taxon>Bdelloidea</taxon>
        <taxon>Adinetida</taxon>
        <taxon>Adinetidae</taxon>
        <taxon>Adineta</taxon>
    </lineage>
</organism>
<dbReference type="GO" id="GO:0007165">
    <property type="term" value="P:signal transduction"/>
    <property type="evidence" value="ECO:0007669"/>
    <property type="project" value="InterPro"/>
</dbReference>
<dbReference type="SUPFAM" id="SSF69099">
    <property type="entry name" value="Ran-GTPase activating protein 1 (RanGAP1), C-terminal domain"/>
    <property type="match status" value="1"/>
</dbReference>
<feature type="non-terminal residue" evidence="1">
    <location>
        <position position="141"/>
    </location>
</feature>
<comment type="caution">
    <text evidence="1">The sequence shown here is derived from an EMBL/GenBank/DDBJ whole genome shotgun (WGS) entry which is preliminary data.</text>
</comment>
<reference evidence="1" key="1">
    <citation type="submission" date="2021-02" db="EMBL/GenBank/DDBJ databases">
        <authorList>
            <person name="Nowell W R."/>
        </authorList>
    </citation>
    <scope>NUCLEOTIDE SEQUENCE</scope>
</reference>
<sequence length="141" mass="16329">NKWTTLTTLDKVKEHLKNDEQSVERAIKLLENIWNDNSLPQNDASSIARNALKAMTFTTSSERNFNERLLVSLGFVKDEQTGRQRRTMNQHGKIYQTLIDIHQFLPKTTKNLLSIFLQNTLNEQNQCLSELKQKLLTTIKG</sequence>
<accession>A0A815Q8M6</accession>
<name>A0A815Q8M6_9BILA</name>
<protein>
    <submittedName>
        <fullName evidence="1">Uncharacterized protein</fullName>
    </submittedName>
</protein>
<dbReference type="InterPro" id="IPR036720">
    <property type="entry name" value="RanGAP1_C_sf"/>
</dbReference>
<evidence type="ECO:0000313" key="2">
    <source>
        <dbReference type="Proteomes" id="UP000663845"/>
    </source>
</evidence>
<dbReference type="GO" id="GO:0005096">
    <property type="term" value="F:GTPase activator activity"/>
    <property type="evidence" value="ECO:0007669"/>
    <property type="project" value="InterPro"/>
</dbReference>
<gene>
    <name evidence="1" type="ORF">JYZ213_LOCUS41152</name>
</gene>
<dbReference type="Gene3D" id="1.25.40.200">
    <property type="entry name" value="Ran-GTPase activating protein 1, C-terminal domain"/>
    <property type="match status" value="1"/>
</dbReference>
<evidence type="ECO:0000313" key="1">
    <source>
        <dbReference type="EMBL" id="CAF1459214.1"/>
    </source>
</evidence>
<dbReference type="AlphaFoldDB" id="A0A815Q8M6"/>